<feature type="transmembrane region" description="Helical" evidence="1">
    <location>
        <begin position="90"/>
        <end position="107"/>
    </location>
</feature>
<sequence length="314" mass="33827">MSSAVLPHPRIAPSHKLGILFLIAGLWTLSLLDTAGKLLALAGYHVVMIAWMRYTINLLFMAVTLAPLYQRRHGRSILRSNRLGLQLGRGALLLASTLIFFSVLKIVPLAEGTAMNFCAPLIVLAISPWLLGERSYLSRWIAVLVGFTGMLIVIRPSGDIPPHGVALGLVSALTMAFMSILNRKASQADNPMVTLFYGALVGSVLSTLMVPFFWSAHTPTAIELAILVSTGITSTIGHFLQNTAYRHAEASVLTPFFYAQIISASGMGWLVFGQFPDSITVLGIAIICASGIGIAYIEHKRAHPLPPADPMEAV</sequence>
<evidence type="ECO:0000259" key="2">
    <source>
        <dbReference type="Pfam" id="PF00892"/>
    </source>
</evidence>
<evidence type="ECO:0000256" key="1">
    <source>
        <dbReference type="SAM" id="Phobius"/>
    </source>
</evidence>
<keyword evidence="1" id="KW-0472">Membrane</keyword>
<proteinExistence type="predicted"/>
<dbReference type="InterPro" id="IPR037185">
    <property type="entry name" value="EmrE-like"/>
</dbReference>
<keyword evidence="1" id="KW-0812">Transmembrane</keyword>
<dbReference type="SUPFAM" id="SSF103481">
    <property type="entry name" value="Multidrug resistance efflux transporter EmrE"/>
    <property type="match status" value="2"/>
</dbReference>
<evidence type="ECO:0000313" key="4">
    <source>
        <dbReference type="Proteomes" id="UP000006772"/>
    </source>
</evidence>
<feature type="domain" description="EamA" evidence="2">
    <location>
        <begin position="164"/>
        <end position="292"/>
    </location>
</feature>
<feature type="transmembrane region" description="Helical" evidence="1">
    <location>
        <begin position="160"/>
        <end position="181"/>
    </location>
</feature>
<feature type="transmembrane region" description="Helical" evidence="1">
    <location>
        <begin position="50"/>
        <end position="69"/>
    </location>
</feature>
<gene>
    <name evidence="3" type="ORF">HFRIS_017734</name>
</gene>
<feature type="transmembrane region" description="Helical" evidence="1">
    <location>
        <begin position="220"/>
        <end position="240"/>
    </location>
</feature>
<feature type="transmembrane region" description="Helical" evidence="1">
    <location>
        <begin position="136"/>
        <end position="154"/>
    </location>
</feature>
<protein>
    <submittedName>
        <fullName evidence="3">Drug/metabolite transporter (DMT) superfamily permease</fullName>
    </submittedName>
</protein>
<feature type="transmembrane region" description="Helical" evidence="1">
    <location>
        <begin position="252"/>
        <end position="272"/>
    </location>
</feature>
<feature type="transmembrane region" description="Helical" evidence="1">
    <location>
        <begin position="278"/>
        <end position="297"/>
    </location>
</feature>
<dbReference type="Proteomes" id="UP000006772">
    <property type="component" value="Unassembled WGS sequence"/>
</dbReference>
<dbReference type="PANTHER" id="PTHR22911">
    <property type="entry name" value="ACYL-MALONYL CONDENSING ENZYME-RELATED"/>
    <property type="match status" value="1"/>
</dbReference>
<dbReference type="AlphaFoldDB" id="A0AAI9IC64"/>
<dbReference type="PANTHER" id="PTHR22911:SF103">
    <property type="entry name" value="BLR2811 PROTEIN"/>
    <property type="match status" value="1"/>
</dbReference>
<reference evidence="3 4" key="1">
    <citation type="journal article" date="2013" name="Front. Microbiol.">
        <title>The genome of the endophytic bacterium H. frisingense GSF30(T) identifies diverse strategies in the Herbaspirillum genus to interact with plants.</title>
        <authorList>
            <person name="Straub D."/>
            <person name="Rothballer M."/>
            <person name="Hartmann A."/>
            <person name="Ludewig U."/>
        </authorList>
    </citation>
    <scope>NUCLEOTIDE SEQUENCE [LARGE SCALE GENOMIC DNA]</scope>
    <source>
        <strain evidence="3 4">GSF30</strain>
    </source>
</reference>
<organism evidence="3 4">
    <name type="scientific">Herbaspirillum frisingense GSF30</name>
    <dbReference type="NCBI Taxonomy" id="864073"/>
    <lineage>
        <taxon>Bacteria</taxon>
        <taxon>Pseudomonadati</taxon>
        <taxon>Pseudomonadota</taxon>
        <taxon>Betaproteobacteria</taxon>
        <taxon>Burkholderiales</taxon>
        <taxon>Oxalobacteraceae</taxon>
        <taxon>Herbaspirillum</taxon>
    </lineage>
</organism>
<feature type="transmembrane region" description="Helical" evidence="1">
    <location>
        <begin position="113"/>
        <end position="131"/>
    </location>
</feature>
<comment type="caution">
    <text evidence="3">The sequence shown here is derived from an EMBL/GenBank/DDBJ whole genome shotgun (WGS) entry which is preliminary data.</text>
</comment>
<name>A0AAI9IC64_9BURK</name>
<dbReference type="EMBL" id="AEEC02000028">
    <property type="protein sequence ID" value="EOA03387.1"/>
    <property type="molecule type" value="Genomic_DNA"/>
</dbReference>
<keyword evidence="1" id="KW-1133">Transmembrane helix</keyword>
<dbReference type="Pfam" id="PF00892">
    <property type="entry name" value="EamA"/>
    <property type="match status" value="2"/>
</dbReference>
<dbReference type="RefSeq" id="WP_006712631.1">
    <property type="nucleotide sequence ID" value="NZ_AEEC02000028.1"/>
</dbReference>
<evidence type="ECO:0000313" key="3">
    <source>
        <dbReference type="EMBL" id="EOA03387.1"/>
    </source>
</evidence>
<feature type="domain" description="EamA" evidence="2">
    <location>
        <begin position="17"/>
        <end position="154"/>
    </location>
</feature>
<dbReference type="GO" id="GO:0016020">
    <property type="term" value="C:membrane"/>
    <property type="evidence" value="ECO:0007669"/>
    <property type="project" value="InterPro"/>
</dbReference>
<accession>A0AAI9IC64</accession>
<feature type="transmembrane region" description="Helical" evidence="1">
    <location>
        <begin position="193"/>
        <end position="214"/>
    </location>
</feature>
<dbReference type="InterPro" id="IPR000620">
    <property type="entry name" value="EamA_dom"/>
</dbReference>